<proteinExistence type="predicted"/>
<protein>
    <submittedName>
        <fullName evidence="1">Uncharacterized protein</fullName>
    </submittedName>
</protein>
<dbReference type="GeneID" id="55530719"/>
<accession>A0AAN1JCF7</accession>
<evidence type="ECO:0000313" key="1">
    <source>
        <dbReference type="EMBL" id="AUT70773.1"/>
    </source>
</evidence>
<dbReference type="Proteomes" id="UP000004980">
    <property type="component" value="Unassembled WGS sequence"/>
</dbReference>
<dbReference type="Proteomes" id="UP000236649">
    <property type="component" value="Chromosome 2"/>
</dbReference>
<name>A0AAN1JCF7_9BURK</name>
<gene>
    <name evidence="1" type="ORF">C2L64_20600</name>
    <name evidence="2" type="ORF">WQE_37117</name>
</gene>
<dbReference type="AlphaFoldDB" id="A0AAN1JCF7"/>
<reference evidence="1 4" key="2">
    <citation type="submission" date="2018-01" db="EMBL/GenBank/DDBJ databases">
        <title>Species boundaries and ecological features among Paraburkholderia terrae DSMZ17804T, P. hospita DSMZ17164T and P. caribensis DSMZ13236T.</title>
        <authorList>
            <person name="Pratama A.A."/>
        </authorList>
    </citation>
    <scope>NUCLEOTIDE SEQUENCE [LARGE SCALE GENOMIC DNA]</scope>
    <source>
        <strain evidence="1 4">DSM 17164</strain>
    </source>
</reference>
<dbReference type="RefSeq" id="WP_007590253.1">
    <property type="nucleotide sequence ID" value="NZ_AKAU01000223.1"/>
</dbReference>
<dbReference type="EMBL" id="CP026106">
    <property type="protein sequence ID" value="AUT70773.1"/>
    <property type="molecule type" value="Genomic_DNA"/>
</dbReference>
<dbReference type="KEGG" id="phs:C2L64_20600"/>
<evidence type="ECO:0000313" key="4">
    <source>
        <dbReference type="Proteomes" id="UP000236649"/>
    </source>
</evidence>
<evidence type="ECO:0000313" key="2">
    <source>
        <dbReference type="EMBL" id="EIM95901.1"/>
    </source>
</evidence>
<evidence type="ECO:0000313" key="3">
    <source>
        <dbReference type="Proteomes" id="UP000004980"/>
    </source>
</evidence>
<organism evidence="1 4">
    <name type="scientific">Paraburkholderia hospita</name>
    <dbReference type="NCBI Taxonomy" id="169430"/>
    <lineage>
        <taxon>Bacteria</taxon>
        <taxon>Pseudomonadati</taxon>
        <taxon>Pseudomonadota</taxon>
        <taxon>Betaproteobacteria</taxon>
        <taxon>Burkholderiales</taxon>
        <taxon>Burkholderiaceae</taxon>
        <taxon>Paraburkholderia</taxon>
    </lineage>
</organism>
<dbReference type="EMBL" id="AKAU01000223">
    <property type="protein sequence ID" value="EIM95901.1"/>
    <property type="molecule type" value="Genomic_DNA"/>
</dbReference>
<keyword evidence="3" id="KW-1185">Reference proteome</keyword>
<reference evidence="2 3" key="1">
    <citation type="journal article" date="2012" name="J. Bacteriol.">
        <title>Draft Genome Sequence of the Soil Bacterium Burkholderia terrae Strain BS001, Which Interacts with Fungal Surface Structures.</title>
        <authorList>
            <person name="Nazir R."/>
            <person name="Hansen M.A."/>
            <person name="Sorensen S."/>
            <person name="van Elsas J.D."/>
        </authorList>
    </citation>
    <scope>NUCLEOTIDE SEQUENCE [LARGE SCALE GENOMIC DNA]</scope>
    <source>
        <strain evidence="2 3">BS001</strain>
    </source>
</reference>
<sequence length="113" mass="11817">MTQDRHNTDSVPVGNGQLISPVEFLLMAGFLAYRAPLAAAAAQAAARCVLHAVLGAAAARGFAYSDILEAMMANGEKSAHMWTLAEQATAAVGDTTAYLRVIRRAGITIEGDL</sequence>